<sequence length="89" mass="8827">MAAATYLCRVSGVVLMSRVRLTPAVQRALAALPGSIVAATVLPIAARSGPDAIAGIVAGVLTMALVRNEVLALAAGLGVAAGIRLLLPI</sequence>
<feature type="transmembrane region" description="Helical" evidence="1">
    <location>
        <begin position="70"/>
        <end position="87"/>
    </location>
</feature>
<keyword evidence="1" id="KW-0812">Transmembrane</keyword>
<evidence type="ECO:0000313" key="3">
    <source>
        <dbReference type="Proteomes" id="UP000564885"/>
    </source>
</evidence>
<evidence type="ECO:0000313" key="2">
    <source>
        <dbReference type="EMBL" id="NNM74606.1"/>
    </source>
</evidence>
<dbReference type="Proteomes" id="UP000564885">
    <property type="component" value="Unassembled WGS sequence"/>
</dbReference>
<dbReference type="EMBL" id="JABEPP010000006">
    <property type="protein sequence ID" value="NNM74606.1"/>
    <property type="molecule type" value="Genomic_DNA"/>
</dbReference>
<dbReference type="AlphaFoldDB" id="A0A849I451"/>
<proteinExistence type="predicted"/>
<name>A0A849I451_9HYPH</name>
<dbReference type="Pfam" id="PF05437">
    <property type="entry name" value="AzlD"/>
    <property type="match status" value="1"/>
</dbReference>
<reference evidence="2 3" key="1">
    <citation type="submission" date="2020-04" db="EMBL/GenBank/DDBJ databases">
        <title>Enterovirga sp. isolate from soil.</title>
        <authorList>
            <person name="Chea S."/>
            <person name="Kim D.-U."/>
        </authorList>
    </citation>
    <scope>NUCLEOTIDE SEQUENCE [LARGE SCALE GENOMIC DNA]</scope>
    <source>
        <strain evidence="2 3">DB1703</strain>
    </source>
</reference>
<accession>A0A849I451</accession>
<gene>
    <name evidence="2" type="ORF">HJG44_19790</name>
</gene>
<comment type="caution">
    <text evidence="2">The sequence shown here is derived from an EMBL/GenBank/DDBJ whole genome shotgun (WGS) entry which is preliminary data.</text>
</comment>
<keyword evidence="3" id="KW-1185">Reference proteome</keyword>
<organism evidence="2 3">
    <name type="scientific">Enterovirga aerilata</name>
    <dbReference type="NCBI Taxonomy" id="2730920"/>
    <lineage>
        <taxon>Bacteria</taxon>
        <taxon>Pseudomonadati</taxon>
        <taxon>Pseudomonadota</taxon>
        <taxon>Alphaproteobacteria</taxon>
        <taxon>Hyphomicrobiales</taxon>
        <taxon>Methylobacteriaceae</taxon>
        <taxon>Enterovirga</taxon>
    </lineage>
</organism>
<dbReference type="InterPro" id="IPR008407">
    <property type="entry name" value="Brnchd-chn_aa_trnsp_AzlD"/>
</dbReference>
<protein>
    <submittedName>
        <fullName evidence="2">AzlD domain-containing protein</fullName>
    </submittedName>
</protein>
<evidence type="ECO:0000256" key="1">
    <source>
        <dbReference type="SAM" id="Phobius"/>
    </source>
</evidence>
<keyword evidence="1" id="KW-1133">Transmembrane helix</keyword>
<keyword evidence="1" id="KW-0472">Membrane</keyword>